<evidence type="ECO:0000259" key="1">
    <source>
        <dbReference type="Pfam" id="PF01523"/>
    </source>
</evidence>
<accession>A0A6J7Q0A9</accession>
<sequence length="451" mass="46617">MSELLELATRVIEQANGKEGIEAYVARGTDTELRIYDGAIESLSTATSAGIGVRVLIEGNEGAQVGFAWSGSLDHEAVDRALREARENAHFASPDPYVALAQLDGVAPSDLALTSATFDELTLDDKIAMTTELEAMTRGGDPRIRQVDSADFGDGIVESAIASTTGIRVSSQRSNAFLSVSALAGDGDETQTGSGFSVGRSAGELDLREASSQAIERSVRMLGAAKVPSMKTTVVFDPRVTSTILSVLGGALSGEAVVKGRSFFEGRLGERVANQDVNLVDDPTNPLAYGAAIFDGEGLACRRNVLINQGILEAFVYDTVAARRAGTSSTGSATRGGYGGTPGAGCRAIVLSPGEQGAAEILSGIERGLYVQSITGVHSGVSPVSGDFSVGAEGLMIRNGAFAEPVREVTVASTMQAMLLNLTAIGNDLTWLPGAACGQTLAIADFQLSGS</sequence>
<dbReference type="InterPro" id="IPR045570">
    <property type="entry name" value="Metalloprtase-TldD/E_cen_dom"/>
</dbReference>
<dbReference type="GO" id="GO:0006508">
    <property type="term" value="P:proteolysis"/>
    <property type="evidence" value="ECO:0007669"/>
    <property type="project" value="InterPro"/>
</dbReference>
<name>A0A6J7Q0A9_9ZZZZ</name>
<protein>
    <submittedName>
        <fullName evidence="6">Unannotated protein</fullName>
    </submittedName>
</protein>
<dbReference type="PANTHER" id="PTHR43421:SF1">
    <property type="entry name" value="METALLOPROTEASE PMBA"/>
    <property type="match status" value="1"/>
</dbReference>
<dbReference type="Pfam" id="PF19289">
    <property type="entry name" value="PmbA_TldD_3rd"/>
    <property type="match status" value="1"/>
</dbReference>
<dbReference type="GO" id="GO:0008237">
    <property type="term" value="F:metallopeptidase activity"/>
    <property type="evidence" value="ECO:0007669"/>
    <property type="project" value="InterPro"/>
</dbReference>
<organism evidence="6">
    <name type="scientific">freshwater metagenome</name>
    <dbReference type="NCBI Taxonomy" id="449393"/>
    <lineage>
        <taxon>unclassified sequences</taxon>
        <taxon>metagenomes</taxon>
        <taxon>ecological metagenomes</taxon>
    </lineage>
</organism>
<evidence type="ECO:0000259" key="3">
    <source>
        <dbReference type="Pfam" id="PF19290"/>
    </source>
</evidence>
<evidence type="ECO:0000313" key="6">
    <source>
        <dbReference type="EMBL" id="CAB5011097.1"/>
    </source>
</evidence>
<dbReference type="EMBL" id="CAFBLT010000002">
    <property type="protein sequence ID" value="CAB4882063.1"/>
    <property type="molecule type" value="Genomic_DNA"/>
</dbReference>
<dbReference type="AlphaFoldDB" id="A0A6J7Q0A9"/>
<dbReference type="InterPro" id="IPR047657">
    <property type="entry name" value="PmbA"/>
</dbReference>
<dbReference type="InterPro" id="IPR045569">
    <property type="entry name" value="Metalloprtase-TldD/E_C"/>
</dbReference>
<dbReference type="Pfam" id="PF19290">
    <property type="entry name" value="PmbA_TldD_2nd"/>
    <property type="match status" value="1"/>
</dbReference>
<evidence type="ECO:0000313" key="4">
    <source>
        <dbReference type="EMBL" id="CAB4834986.1"/>
    </source>
</evidence>
<feature type="domain" description="Metalloprotease TldD/E C-terminal" evidence="2">
    <location>
        <begin position="230"/>
        <end position="449"/>
    </location>
</feature>
<dbReference type="EMBL" id="CAFABE010000159">
    <property type="protein sequence ID" value="CAB4834986.1"/>
    <property type="molecule type" value="Genomic_DNA"/>
</dbReference>
<dbReference type="PANTHER" id="PTHR43421">
    <property type="entry name" value="METALLOPROTEASE PMBA"/>
    <property type="match status" value="1"/>
</dbReference>
<dbReference type="InterPro" id="IPR036059">
    <property type="entry name" value="TldD/PmbA_sf"/>
</dbReference>
<dbReference type="Pfam" id="PF01523">
    <property type="entry name" value="PmbA_TldD_1st"/>
    <property type="match status" value="1"/>
</dbReference>
<dbReference type="SUPFAM" id="SSF111283">
    <property type="entry name" value="Putative modulator of DNA gyrase, PmbA/TldD"/>
    <property type="match status" value="1"/>
</dbReference>
<dbReference type="InterPro" id="IPR002510">
    <property type="entry name" value="Metalloprtase-TldD/E_N"/>
</dbReference>
<feature type="domain" description="Metalloprotease TldD/E central" evidence="3">
    <location>
        <begin position="118"/>
        <end position="222"/>
    </location>
</feature>
<dbReference type="EMBL" id="CAFBPM010000002">
    <property type="protein sequence ID" value="CAB5011097.1"/>
    <property type="molecule type" value="Genomic_DNA"/>
</dbReference>
<reference evidence="6" key="1">
    <citation type="submission" date="2020-05" db="EMBL/GenBank/DDBJ databases">
        <authorList>
            <person name="Chiriac C."/>
            <person name="Salcher M."/>
            <person name="Ghai R."/>
            <person name="Kavagutti S V."/>
        </authorList>
    </citation>
    <scope>NUCLEOTIDE SEQUENCE</scope>
</reference>
<dbReference type="GO" id="GO:0005829">
    <property type="term" value="C:cytosol"/>
    <property type="evidence" value="ECO:0007669"/>
    <property type="project" value="TreeGrafter"/>
</dbReference>
<feature type="domain" description="Metalloprotease TldD/E N-terminal" evidence="1">
    <location>
        <begin position="22"/>
        <end position="89"/>
    </location>
</feature>
<evidence type="ECO:0000259" key="2">
    <source>
        <dbReference type="Pfam" id="PF19289"/>
    </source>
</evidence>
<proteinExistence type="predicted"/>
<dbReference type="InterPro" id="IPR035068">
    <property type="entry name" value="TldD/PmbA_N"/>
</dbReference>
<dbReference type="Gene3D" id="3.30.2290.10">
    <property type="entry name" value="PmbA/TldD superfamily"/>
    <property type="match status" value="1"/>
</dbReference>
<gene>
    <name evidence="4" type="ORF">UFOPK3164_01800</name>
    <name evidence="5" type="ORF">UFOPK3427_01589</name>
    <name evidence="6" type="ORF">UFOPK4112_00315</name>
</gene>
<evidence type="ECO:0000313" key="5">
    <source>
        <dbReference type="EMBL" id="CAB4882063.1"/>
    </source>
</evidence>